<feature type="transmembrane region" description="Helical" evidence="1">
    <location>
        <begin position="98"/>
        <end position="122"/>
    </location>
</feature>
<evidence type="ECO:0000313" key="2">
    <source>
        <dbReference type="EMBL" id="TWH22659.1"/>
    </source>
</evidence>
<feature type="transmembrane region" description="Helical" evidence="1">
    <location>
        <begin position="134"/>
        <end position="161"/>
    </location>
</feature>
<keyword evidence="3" id="KW-1185">Reference proteome</keyword>
<keyword evidence="1" id="KW-0812">Transmembrane</keyword>
<accession>A0A660CLX1</accession>
<dbReference type="OrthoDB" id="2717873at2"/>
<name>A0A660CLX1_9PSEU</name>
<comment type="caution">
    <text evidence="2">The sequence shown here is derived from an EMBL/GenBank/DDBJ whole genome shotgun (WGS) entry which is preliminary data.</text>
</comment>
<dbReference type="Proteomes" id="UP000317303">
    <property type="component" value="Unassembled WGS sequence"/>
</dbReference>
<sequence>MTNRSSPVDLAAWCAYAAIAVALPTALWRLPLAMGATLGTPDAWREQQDIPGGGTWYLLVLSAMQLVAIGCMLLLAVEPKQVTPRWLPARLNRVVPAAVGGAGLAGALVLALLVTMSIIAWDKVDPFAGTAYDAWAWLCAVCYLLAALWPPLLGVASIVYIRRHRAEPSAG</sequence>
<evidence type="ECO:0000256" key="1">
    <source>
        <dbReference type="SAM" id="Phobius"/>
    </source>
</evidence>
<feature type="transmembrane region" description="Helical" evidence="1">
    <location>
        <begin position="55"/>
        <end position="77"/>
    </location>
</feature>
<proteinExistence type="predicted"/>
<protein>
    <submittedName>
        <fullName evidence="2">Uncharacterized protein</fullName>
    </submittedName>
</protein>
<organism evidence="2 3">
    <name type="scientific">Prauserella rugosa</name>
    <dbReference type="NCBI Taxonomy" id="43354"/>
    <lineage>
        <taxon>Bacteria</taxon>
        <taxon>Bacillati</taxon>
        <taxon>Actinomycetota</taxon>
        <taxon>Actinomycetes</taxon>
        <taxon>Pseudonocardiales</taxon>
        <taxon>Pseudonocardiaceae</taxon>
        <taxon>Prauserella</taxon>
    </lineage>
</organism>
<gene>
    <name evidence="2" type="ORF">JD82_04549</name>
</gene>
<dbReference type="EMBL" id="VLJV01000001">
    <property type="protein sequence ID" value="TWH22659.1"/>
    <property type="molecule type" value="Genomic_DNA"/>
</dbReference>
<dbReference type="AlphaFoldDB" id="A0A660CLX1"/>
<keyword evidence="1" id="KW-1133">Transmembrane helix</keyword>
<reference evidence="2 3" key="1">
    <citation type="submission" date="2019-07" db="EMBL/GenBank/DDBJ databases">
        <title>R&amp;d 2014.</title>
        <authorList>
            <person name="Klenk H.-P."/>
        </authorList>
    </citation>
    <scope>NUCLEOTIDE SEQUENCE [LARGE SCALE GENOMIC DNA]</scope>
    <source>
        <strain evidence="2 3">DSM 43194</strain>
    </source>
</reference>
<keyword evidence="1" id="KW-0472">Membrane</keyword>
<evidence type="ECO:0000313" key="3">
    <source>
        <dbReference type="Proteomes" id="UP000317303"/>
    </source>
</evidence>
<dbReference type="RefSeq" id="WP_030531461.1">
    <property type="nucleotide sequence ID" value="NZ_JOIJ01000004.1"/>
</dbReference>